<dbReference type="Pfam" id="PF10145">
    <property type="entry name" value="PhageMin_Tail"/>
    <property type="match status" value="1"/>
</dbReference>
<evidence type="ECO:0000256" key="1">
    <source>
        <dbReference type="ARBA" id="ARBA00022612"/>
    </source>
</evidence>
<dbReference type="eggNOG" id="COG5283">
    <property type="taxonomic scope" value="Bacteria"/>
</dbReference>
<dbReference type="InterPro" id="IPR010090">
    <property type="entry name" value="Phage_tape_meas"/>
</dbReference>
<comment type="caution">
    <text evidence="4">The sequence shown here is derived from an EMBL/GenBank/DDBJ whole genome shotgun (WGS) entry which is preliminary data.</text>
</comment>
<dbReference type="EMBL" id="JOKG01000002">
    <property type="protein sequence ID" value="KEQ14515.1"/>
    <property type="molecule type" value="Genomic_DNA"/>
</dbReference>
<dbReference type="Gene3D" id="1.10.287.950">
    <property type="entry name" value="Methyl-accepting chemotaxis protein"/>
    <property type="match status" value="1"/>
</dbReference>
<dbReference type="NCBIfam" id="TIGR01760">
    <property type="entry name" value="tape_meas_TP901"/>
    <property type="match status" value="1"/>
</dbReference>
<keyword evidence="5" id="KW-1185">Reference proteome</keyword>
<dbReference type="Proteomes" id="UP000028006">
    <property type="component" value="Unassembled WGS sequence"/>
</dbReference>
<dbReference type="PANTHER" id="PTHR37813">
    <property type="entry name" value="FELS-2 PROPHAGE PROTEIN"/>
    <property type="match status" value="1"/>
</dbReference>
<sequence>MADTKLSVIIQAVDKVTAPIRKITRSTDKFSDSLGKQTKALSQLKGHQKNIDALKALQSKLGSTASELDKARLRTSQLAKELQKTSKPTKKLQQEFERSKKKCQKLATLHQTLRNETREMRGELRSAGIDTRHLGQASEQVAGKMGKLGDRMKAIEQRSKALSKAAEKYDRGLQRSANMMFVGEATRRVGQSFTNILRAPLQQAIDFESAMADVRKVVDFDTPEQFKAFGNQLKEMSKTIPITKEGLAEIAAAGGQLGVNRNALPTFVETVAKMSTAFDMLPEEAGDAMAKLANVYQIPISEMDKLGDVINHLSDNTAAKARDIVPALQRIGGTAKTFGLSAREAAALADAFIALGKPPEVASTAINALLIKLQTAEQQGAKFQDGLAELGYSASDLSMAIGDDAQGALSDFLESVSQLDNQSRAGVLANLFGTEYADDISLLTGSLEQYQKAVRLTNDETQFAGSMQREFDNRSNTTGNKIQLMQQRWQALQERIGQALLPVLERLMPKIENIIEGINKFVEESPGMTTGIVSLIGGIGTIALITAPVITAIAALTGAVAMLGFTAKKASLQMGGAGVGGIGSAGGKARKGGRLARAGKAMGGKLGLVGAGIGALSVGSTLMNSNLSAGEKAADVSNTAGSIGGALGGAKLGAALGTVIAPGIGTAVGGVLGSIIGGVGGSMLGDKVGSLFTGDDTEPEKAVASNLPKTGAAAAVTAALVATPAVAAPAPITQQQMTTVERIQIYQRPDEDAEALTERIMERIDEKNAYQEQGAQHDE</sequence>
<evidence type="ECO:0000313" key="5">
    <source>
        <dbReference type="Proteomes" id="UP000028006"/>
    </source>
</evidence>
<feature type="domain" description="Phage tail tape measure protein" evidence="3">
    <location>
        <begin position="231"/>
        <end position="433"/>
    </location>
</feature>
<keyword evidence="1" id="KW-1188">Viral release from host cell</keyword>
<dbReference type="AlphaFoldDB" id="A0A081N7U2"/>
<evidence type="ECO:0000256" key="2">
    <source>
        <dbReference type="SAM" id="Phobius"/>
    </source>
</evidence>
<proteinExistence type="predicted"/>
<dbReference type="PANTHER" id="PTHR37813:SF1">
    <property type="entry name" value="FELS-2 PROPHAGE PROTEIN"/>
    <property type="match status" value="1"/>
</dbReference>
<feature type="transmembrane region" description="Helical" evidence="2">
    <location>
        <begin position="532"/>
        <end position="565"/>
    </location>
</feature>
<reference evidence="4 5" key="1">
    <citation type="submission" date="2014-06" db="EMBL/GenBank/DDBJ databases">
        <title>Whole Genome Sequences of Three Symbiotic Endozoicomonas Bacteria.</title>
        <authorList>
            <person name="Neave M.J."/>
            <person name="Apprill A."/>
            <person name="Voolstra C.R."/>
        </authorList>
    </citation>
    <scope>NUCLEOTIDE SEQUENCE [LARGE SCALE GENOMIC DNA]</scope>
    <source>
        <strain evidence="4 5">LMG 24815</strain>
    </source>
</reference>
<name>A0A081N7U2_9GAMM</name>
<gene>
    <name evidence="4" type="ORF">GZ77_09215</name>
</gene>
<keyword evidence="2" id="KW-0812">Transmembrane</keyword>
<evidence type="ECO:0000313" key="4">
    <source>
        <dbReference type="EMBL" id="KEQ14515.1"/>
    </source>
</evidence>
<organism evidence="4 5">
    <name type="scientific">Endozoicomonas montiporae</name>
    <dbReference type="NCBI Taxonomy" id="1027273"/>
    <lineage>
        <taxon>Bacteria</taxon>
        <taxon>Pseudomonadati</taxon>
        <taxon>Pseudomonadota</taxon>
        <taxon>Gammaproteobacteria</taxon>
        <taxon>Oceanospirillales</taxon>
        <taxon>Endozoicomonadaceae</taxon>
        <taxon>Endozoicomonas</taxon>
    </lineage>
</organism>
<protein>
    <recommendedName>
        <fullName evidence="3">Phage tail tape measure protein domain-containing protein</fullName>
    </recommendedName>
</protein>
<keyword evidence="2" id="KW-0472">Membrane</keyword>
<evidence type="ECO:0000259" key="3">
    <source>
        <dbReference type="Pfam" id="PF10145"/>
    </source>
</evidence>
<dbReference type="RefSeq" id="WP_051789707.1">
    <property type="nucleotide sequence ID" value="NZ_JOKG01000002.1"/>
</dbReference>
<keyword evidence="2" id="KW-1133">Transmembrane helix</keyword>
<accession>A0A081N7U2</accession>